<sequence>MLSLVEVFAVFPIVKNLKQQCVENTSQT</sequence>
<protein>
    <submittedName>
        <fullName evidence="1">Uncharacterized protein</fullName>
    </submittedName>
</protein>
<reference evidence="1" key="2">
    <citation type="journal article" date="2015" name="Fish Shellfish Immunol.">
        <title>Early steps in the European eel (Anguilla anguilla)-Vibrio vulnificus interaction in the gills: Role of the RtxA13 toxin.</title>
        <authorList>
            <person name="Callol A."/>
            <person name="Pajuelo D."/>
            <person name="Ebbesson L."/>
            <person name="Teles M."/>
            <person name="MacKenzie S."/>
            <person name="Amaro C."/>
        </authorList>
    </citation>
    <scope>NUCLEOTIDE SEQUENCE</scope>
</reference>
<name>A0A0E9VSS4_ANGAN</name>
<organism evidence="1">
    <name type="scientific">Anguilla anguilla</name>
    <name type="common">European freshwater eel</name>
    <name type="synonym">Muraena anguilla</name>
    <dbReference type="NCBI Taxonomy" id="7936"/>
    <lineage>
        <taxon>Eukaryota</taxon>
        <taxon>Metazoa</taxon>
        <taxon>Chordata</taxon>
        <taxon>Craniata</taxon>
        <taxon>Vertebrata</taxon>
        <taxon>Euteleostomi</taxon>
        <taxon>Actinopterygii</taxon>
        <taxon>Neopterygii</taxon>
        <taxon>Teleostei</taxon>
        <taxon>Anguilliformes</taxon>
        <taxon>Anguillidae</taxon>
        <taxon>Anguilla</taxon>
    </lineage>
</organism>
<dbReference type="AlphaFoldDB" id="A0A0E9VSS4"/>
<proteinExistence type="predicted"/>
<dbReference type="EMBL" id="GBXM01027490">
    <property type="protein sequence ID" value="JAH81087.1"/>
    <property type="molecule type" value="Transcribed_RNA"/>
</dbReference>
<evidence type="ECO:0000313" key="1">
    <source>
        <dbReference type="EMBL" id="JAH81087.1"/>
    </source>
</evidence>
<reference evidence="1" key="1">
    <citation type="submission" date="2014-11" db="EMBL/GenBank/DDBJ databases">
        <authorList>
            <person name="Amaro Gonzalez C."/>
        </authorList>
    </citation>
    <scope>NUCLEOTIDE SEQUENCE</scope>
</reference>
<accession>A0A0E9VSS4</accession>